<accession>E3FYK4</accession>
<feature type="transmembrane region" description="Helical" evidence="10">
    <location>
        <begin position="123"/>
        <end position="139"/>
    </location>
</feature>
<comment type="similarity">
    <text evidence="8">Belongs to the major facilitator superfamily. Proton-dependent oligopeptide transporter (POT/PTR) (TC 2.A.17) family.</text>
</comment>
<evidence type="ECO:0000313" key="11">
    <source>
        <dbReference type="EMBL" id="ADO71129.1"/>
    </source>
</evidence>
<feature type="transmembrane region" description="Helical" evidence="10">
    <location>
        <begin position="77"/>
        <end position="93"/>
    </location>
</feature>
<evidence type="ECO:0000256" key="8">
    <source>
        <dbReference type="RuleBase" id="RU003755"/>
    </source>
</evidence>
<proteinExistence type="inferred from homology"/>
<dbReference type="InterPro" id="IPR000109">
    <property type="entry name" value="POT_fam"/>
</dbReference>
<evidence type="ECO:0000256" key="2">
    <source>
        <dbReference type="ARBA" id="ARBA00022448"/>
    </source>
</evidence>
<dbReference type="SUPFAM" id="SSF103473">
    <property type="entry name" value="MFS general substrate transporter"/>
    <property type="match status" value="2"/>
</dbReference>
<evidence type="ECO:0000313" key="12">
    <source>
        <dbReference type="Proteomes" id="UP000001351"/>
    </source>
</evidence>
<dbReference type="InterPro" id="IPR050171">
    <property type="entry name" value="MFS_Transporters"/>
</dbReference>
<dbReference type="NCBIfam" id="TIGR00924">
    <property type="entry name" value="yjdL_sub1_fam"/>
    <property type="match status" value="1"/>
</dbReference>
<dbReference type="AlphaFoldDB" id="E3FYK4"/>
<feature type="transmembrane region" description="Helical" evidence="10">
    <location>
        <begin position="643"/>
        <end position="663"/>
    </location>
</feature>
<keyword evidence="5" id="KW-0571">Peptide transport</keyword>
<feature type="compositionally biased region" description="Low complexity" evidence="9">
    <location>
        <begin position="14"/>
        <end position="27"/>
    </location>
</feature>
<keyword evidence="5" id="KW-0653">Protein transport</keyword>
<dbReference type="InterPro" id="IPR018456">
    <property type="entry name" value="PTR2_symporter_CS"/>
</dbReference>
<feature type="transmembrane region" description="Helical" evidence="10">
    <location>
        <begin position="327"/>
        <end position="355"/>
    </location>
</feature>
<keyword evidence="7 10" id="KW-0472">Membrane</keyword>
<dbReference type="Gene3D" id="1.20.1250.20">
    <property type="entry name" value="MFS general substrate transporter like domains"/>
    <property type="match status" value="2"/>
</dbReference>
<dbReference type="InterPro" id="IPR005279">
    <property type="entry name" value="Dipep/tripep_permease"/>
</dbReference>
<evidence type="ECO:0000256" key="5">
    <source>
        <dbReference type="ARBA" id="ARBA00022856"/>
    </source>
</evidence>
<protein>
    <submittedName>
        <fullName evidence="11">Dipeptide/tripeptide permease</fullName>
    </submittedName>
</protein>
<dbReference type="GO" id="GO:1904680">
    <property type="term" value="F:peptide transmembrane transporter activity"/>
    <property type="evidence" value="ECO:0007669"/>
    <property type="project" value="InterPro"/>
</dbReference>
<feature type="transmembrane region" description="Helical" evidence="10">
    <location>
        <begin position="297"/>
        <end position="315"/>
    </location>
</feature>
<dbReference type="InterPro" id="IPR036259">
    <property type="entry name" value="MFS_trans_sf"/>
</dbReference>
<feature type="transmembrane region" description="Helical" evidence="10">
    <location>
        <begin position="196"/>
        <end position="215"/>
    </location>
</feature>
<dbReference type="PROSITE" id="PS01023">
    <property type="entry name" value="PTR2_2"/>
    <property type="match status" value="1"/>
</dbReference>
<keyword evidence="4 8" id="KW-0812">Transmembrane</keyword>
<dbReference type="CDD" id="cd17346">
    <property type="entry name" value="MFS_DtpA_like"/>
    <property type="match status" value="1"/>
</dbReference>
<feature type="transmembrane region" description="Helical" evidence="10">
    <location>
        <begin position="579"/>
        <end position="600"/>
    </location>
</feature>
<keyword evidence="6 10" id="KW-1133">Transmembrane helix</keyword>
<evidence type="ECO:0000256" key="4">
    <source>
        <dbReference type="ARBA" id="ARBA00022692"/>
    </source>
</evidence>
<evidence type="ECO:0000256" key="3">
    <source>
        <dbReference type="ARBA" id="ARBA00022475"/>
    </source>
</evidence>
<dbReference type="STRING" id="378806.STAUR_3337"/>
<feature type="transmembrane region" description="Helical" evidence="10">
    <location>
        <begin position="160"/>
        <end position="184"/>
    </location>
</feature>
<keyword evidence="12" id="KW-1185">Reference proteome</keyword>
<dbReference type="EMBL" id="CP002271">
    <property type="protein sequence ID" value="ADO71129.1"/>
    <property type="molecule type" value="Genomic_DNA"/>
</dbReference>
<keyword evidence="2 8" id="KW-0813">Transport</keyword>
<gene>
    <name evidence="11" type="ordered locus">STAUR_3337</name>
</gene>
<evidence type="ECO:0000256" key="7">
    <source>
        <dbReference type="ARBA" id="ARBA00023136"/>
    </source>
</evidence>
<dbReference type="PANTHER" id="PTHR23517">
    <property type="entry name" value="RESISTANCE PROTEIN MDTM, PUTATIVE-RELATED-RELATED"/>
    <property type="match status" value="1"/>
</dbReference>
<dbReference type="eggNOG" id="COG3104">
    <property type="taxonomic scope" value="Bacteria"/>
</dbReference>
<dbReference type="OrthoDB" id="5351355at2"/>
<dbReference type="Proteomes" id="UP000001351">
    <property type="component" value="Chromosome"/>
</dbReference>
<feature type="transmembrane region" description="Helical" evidence="10">
    <location>
        <begin position="47"/>
        <end position="65"/>
    </location>
</feature>
<comment type="subcellular location">
    <subcellularLocation>
        <location evidence="1">Cell membrane</location>
        <topology evidence="1">Multi-pass membrane protein</topology>
    </subcellularLocation>
    <subcellularLocation>
        <location evidence="8">Membrane</location>
        <topology evidence="8">Multi-pass membrane protein</topology>
    </subcellularLocation>
</comment>
<dbReference type="PANTHER" id="PTHR23517:SF15">
    <property type="entry name" value="PROTON-DEPENDENT OLIGOPEPTIDE FAMILY TRANSPORT PROTEIN"/>
    <property type="match status" value="1"/>
</dbReference>
<reference evidence="11 12" key="1">
    <citation type="journal article" date="2011" name="Mol. Biol. Evol.">
        <title>Comparative genomic analysis of fruiting body formation in Myxococcales.</title>
        <authorList>
            <person name="Huntley S."/>
            <person name="Hamann N."/>
            <person name="Wegener-Feldbrugge S."/>
            <person name="Treuner-Lange A."/>
            <person name="Kube M."/>
            <person name="Reinhardt R."/>
            <person name="Klages S."/>
            <person name="Muller R."/>
            <person name="Ronning C.M."/>
            <person name="Nierman W.C."/>
            <person name="Sogaard-Andersen L."/>
        </authorList>
    </citation>
    <scope>NUCLEOTIDE SEQUENCE [LARGE SCALE GENOMIC DNA]</scope>
    <source>
        <strain evidence="11 12">DW4/3-1</strain>
    </source>
</reference>
<dbReference type="HOGENOM" id="CLU_004790_0_2_7"/>
<feature type="transmembrane region" description="Helical" evidence="10">
    <location>
        <begin position="267"/>
        <end position="285"/>
    </location>
</feature>
<dbReference type="PROSITE" id="PS01022">
    <property type="entry name" value="PTR2_1"/>
    <property type="match status" value="1"/>
</dbReference>
<feature type="transmembrane region" description="Helical" evidence="10">
    <location>
        <begin position="375"/>
        <end position="395"/>
    </location>
</feature>
<keyword evidence="3" id="KW-1003">Cell membrane</keyword>
<dbReference type="KEGG" id="sur:STAUR_3337"/>
<feature type="region of interest" description="Disordered" evidence="9">
    <location>
        <begin position="1"/>
        <end position="30"/>
    </location>
</feature>
<evidence type="ECO:0000256" key="1">
    <source>
        <dbReference type="ARBA" id="ARBA00004651"/>
    </source>
</evidence>
<dbReference type="GO" id="GO:0005886">
    <property type="term" value="C:plasma membrane"/>
    <property type="evidence" value="ECO:0007669"/>
    <property type="project" value="UniProtKB-SubCell"/>
</dbReference>
<feature type="transmembrane region" description="Helical" evidence="10">
    <location>
        <begin position="612"/>
        <end position="631"/>
    </location>
</feature>
<dbReference type="GO" id="GO:0006857">
    <property type="term" value="P:oligopeptide transport"/>
    <property type="evidence" value="ECO:0007669"/>
    <property type="project" value="InterPro"/>
</dbReference>
<evidence type="ECO:0000256" key="9">
    <source>
        <dbReference type="SAM" id="MobiDB-lite"/>
    </source>
</evidence>
<evidence type="ECO:0000256" key="10">
    <source>
        <dbReference type="SAM" id="Phobius"/>
    </source>
</evidence>
<feature type="transmembrane region" description="Helical" evidence="10">
    <location>
        <begin position="100"/>
        <end position="117"/>
    </location>
</feature>
<evidence type="ECO:0000256" key="6">
    <source>
        <dbReference type="ARBA" id="ARBA00022989"/>
    </source>
</evidence>
<dbReference type="RefSeq" id="WP_013375689.1">
    <property type="nucleotide sequence ID" value="NC_014623.1"/>
</dbReference>
<dbReference type="Pfam" id="PF00854">
    <property type="entry name" value="PTR2"/>
    <property type="match status" value="2"/>
</dbReference>
<organism evidence="11 12">
    <name type="scientific">Stigmatella aurantiaca (strain DW4/3-1)</name>
    <dbReference type="NCBI Taxonomy" id="378806"/>
    <lineage>
        <taxon>Bacteria</taxon>
        <taxon>Pseudomonadati</taxon>
        <taxon>Myxococcota</taxon>
        <taxon>Myxococcia</taxon>
        <taxon>Myxococcales</taxon>
        <taxon>Cystobacterineae</taxon>
        <taxon>Archangiaceae</taxon>
        <taxon>Stigmatella</taxon>
    </lineage>
</organism>
<sequence length="675" mass="72591">MSTSTAQQFPSGPPSSAEASSSTPSEAPKGHPKGLYVLFATEMWERFSYYGMRALLVLYLLNYLQFQPADSSSVFKWYTSLVYLTPLLGGFIADRFLGLRSAIIIGAVLMAIGHFLMAFEPLPIFYTALVFLIAGNGFFKPNISTLVGKLYKQGDPRRDGAFTIFYMGINIGAFLAPLTCGWLRRNMGPIPGMGYHWGFGAAGVGMVLSLIIFLIGQKQVLRDVAAAGNLNEIVPQKKDPAALQASAEEPDEQVPSTGGFGGAIAKVFPWLLFALAVVVPASFFYQAATGQESWTNVIMPTVFALIGAWMGWTLLSIKNAARDKSTVIFVIFTFVVLFWMAFEQAGNALNIWAAYNTAALDLGLFSIEGEDYQAANAFFIIAFAPLLAMMWTGLARRGMEIPTAAKMLAAMFLITASFGAMVAGAAAENATVTRVPLAALPEGIQLETLNAGRFGYEPSSQELTVRGVLAPFAVTNALRPTVDKAYMAQIEAMEVAVKNASPERPVTFQFTGLPPGYTFPLSDKQGVSGWNEESRAVTMVGGLSPVSKAQLVGSGAPPAWRQAITSLAEQSKAAQVSGLWLLLSFLLATLGELCLSPVGLSMVTKLAPTRFASLFMGVWLMSNAVAQYVGGSLGEKWGQIVPTSYFAIFVYSSLVGAVVLLILQAPLKRLMHNVR</sequence>
<name>E3FYK4_STIAD</name>
<feature type="transmembrane region" description="Helical" evidence="10">
    <location>
        <begin position="407"/>
        <end position="427"/>
    </location>
</feature>